<accession>A0A8H7QBW9</accession>
<name>A0A8H7QBW9_9FUNG</name>
<comment type="similarity">
    <text evidence="1 5">Belongs to the proline oxidase family.</text>
</comment>
<dbReference type="InterPro" id="IPR029041">
    <property type="entry name" value="FAD-linked_oxidoreductase-like"/>
</dbReference>
<organism evidence="7 8">
    <name type="scientific">Umbelopsis vinacea</name>
    <dbReference type="NCBI Taxonomy" id="44442"/>
    <lineage>
        <taxon>Eukaryota</taxon>
        <taxon>Fungi</taxon>
        <taxon>Fungi incertae sedis</taxon>
        <taxon>Mucoromycota</taxon>
        <taxon>Mucoromycotina</taxon>
        <taxon>Umbelopsidomycetes</taxon>
        <taxon>Umbelopsidales</taxon>
        <taxon>Umbelopsidaceae</taxon>
        <taxon>Umbelopsis</taxon>
    </lineage>
</organism>
<evidence type="ECO:0000256" key="4">
    <source>
        <dbReference type="ARBA" id="ARBA00023062"/>
    </source>
</evidence>
<evidence type="ECO:0000256" key="5">
    <source>
        <dbReference type="RuleBase" id="RU364054"/>
    </source>
</evidence>
<dbReference type="InterPro" id="IPR015659">
    <property type="entry name" value="Proline_oxidase"/>
</dbReference>
<dbReference type="EMBL" id="JAEPRA010000001">
    <property type="protein sequence ID" value="KAG2189265.1"/>
    <property type="molecule type" value="Genomic_DNA"/>
</dbReference>
<dbReference type="OrthoDB" id="5464at2759"/>
<evidence type="ECO:0000259" key="6">
    <source>
        <dbReference type="Pfam" id="PF01619"/>
    </source>
</evidence>
<comment type="catalytic activity">
    <reaction evidence="5">
        <text>L-proline + a quinone = (S)-1-pyrroline-5-carboxylate + a quinol + H(+)</text>
        <dbReference type="Rhea" id="RHEA:23784"/>
        <dbReference type="ChEBI" id="CHEBI:15378"/>
        <dbReference type="ChEBI" id="CHEBI:17388"/>
        <dbReference type="ChEBI" id="CHEBI:24646"/>
        <dbReference type="ChEBI" id="CHEBI:60039"/>
        <dbReference type="ChEBI" id="CHEBI:132124"/>
        <dbReference type="EC" id="1.5.5.2"/>
    </reaction>
</comment>
<evidence type="ECO:0000256" key="1">
    <source>
        <dbReference type="ARBA" id="ARBA00005869"/>
    </source>
</evidence>
<evidence type="ECO:0000256" key="2">
    <source>
        <dbReference type="ARBA" id="ARBA00012695"/>
    </source>
</evidence>
<dbReference type="Proteomes" id="UP000612746">
    <property type="component" value="Unassembled WGS sequence"/>
</dbReference>
<keyword evidence="5" id="KW-0285">Flavoprotein</keyword>
<evidence type="ECO:0000313" key="7">
    <source>
        <dbReference type="EMBL" id="KAG2189265.1"/>
    </source>
</evidence>
<feature type="domain" description="Proline dehydrogenase" evidence="6">
    <location>
        <begin position="93"/>
        <end position="513"/>
    </location>
</feature>
<dbReference type="Gene3D" id="3.20.20.220">
    <property type="match status" value="2"/>
</dbReference>
<keyword evidence="8" id="KW-1185">Reference proteome</keyword>
<dbReference type="GO" id="GO:0010133">
    <property type="term" value="P:L-proline catabolic process to L-glutamate"/>
    <property type="evidence" value="ECO:0007669"/>
    <property type="project" value="TreeGrafter"/>
</dbReference>
<dbReference type="GO" id="GO:0005739">
    <property type="term" value="C:mitochondrion"/>
    <property type="evidence" value="ECO:0007669"/>
    <property type="project" value="TreeGrafter"/>
</dbReference>
<reference evidence="7" key="1">
    <citation type="submission" date="2020-12" db="EMBL/GenBank/DDBJ databases">
        <title>Metabolic potential, ecology and presence of endohyphal bacteria is reflected in genomic diversity of Mucoromycotina.</title>
        <authorList>
            <person name="Muszewska A."/>
            <person name="Okrasinska A."/>
            <person name="Steczkiewicz K."/>
            <person name="Drgas O."/>
            <person name="Orlowska M."/>
            <person name="Perlinska-Lenart U."/>
            <person name="Aleksandrzak-Piekarczyk T."/>
            <person name="Szatraj K."/>
            <person name="Zielenkiewicz U."/>
            <person name="Pilsyk S."/>
            <person name="Malc E."/>
            <person name="Mieczkowski P."/>
            <person name="Kruszewska J.S."/>
            <person name="Biernat P."/>
            <person name="Pawlowska J."/>
        </authorList>
    </citation>
    <scope>NUCLEOTIDE SEQUENCE</scope>
    <source>
        <strain evidence="7">WA0000051536</strain>
    </source>
</reference>
<evidence type="ECO:0000256" key="3">
    <source>
        <dbReference type="ARBA" id="ARBA00023002"/>
    </source>
</evidence>
<dbReference type="EC" id="1.5.5.2" evidence="2 5"/>
<dbReference type="PANTHER" id="PTHR13914:SF0">
    <property type="entry name" value="PROLINE DEHYDROGENASE 1, MITOCHONDRIAL"/>
    <property type="match status" value="1"/>
</dbReference>
<keyword evidence="4 5" id="KW-0642">Proline metabolism</keyword>
<dbReference type="Pfam" id="PF01619">
    <property type="entry name" value="Pro_dh"/>
    <property type="match status" value="1"/>
</dbReference>
<dbReference type="PANTHER" id="PTHR13914">
    <property type="entry name" value="PROLINE OXIDASE"/>
    <property type="match status" value="1"/>
</dbReference>
<keyword evidence="3 5" id="KW-0560">Oxidoreductase</keyword>
<dbReference type="SUPFAM" id="SSF51730">
    <property type="entry name" value="FAD-linked oxidoreductase"/>
    <property type="match status" value="1"/>
</dbReference>
<dbReference type="InterPro" id="IPR002872">
    <property type="entry name" value="Proline_DH_dom"/>
</dbReference>
<dbReference type="AlphaFoldDB" id="A0A8H7QBW9"/>
<comment type="cofactor">
    <cofactor evidence="5">
        <name>FAD</name>
        <dbReference type="ChEBI" id="CHEBI:57692"/>
    </cofactor>
</comment>
<feature type="non-terminal residue" evidence="7">
    <location>
        <position position="1"/>
    </location>
</feature>
<dbReference type="GO" id="GO:0004657">
    <property type="term" value="F:proline dehydrogenase activity"/>
    <property type="evidence" value="ECO:0007669"/>
    <property type="project" value="UniProtKB-EC"/>
</dbReference>
<evidence type="ECO:0000313" key="8">
    <source>
        <dbReference type="Proteomes" id="UP000612746"/>
    </source>
</evidence>
<dbReference type="GO" id="GO:0071949">
    <property type="term" value="F:FAD binding"/>
    <property type="evidence" value="ECO:0007669"/>
    <property type="project" value="TreeGrafter"/>
</dbReference>
<comment type="caution">
    <text evidence="7">The sequence shown here is derived from an EMBL/GenBank/DDBJ whole genome shotgun (WGS) entry which is preliminary data.</text>
</comment>
<protein>
    <recommendedName>
        <fullName evidence="2 5">Proline dehydrogenase</fullName>
        <ecNumber evidence="2 5">1.5.5.2</ecNumber>
    </recommendedName>
</protein>
<proteinExistence type="inferred from homology"/>
<comment type="function">
    <text evidence="5">Converts proline to delta-1-pyrroline-5-carboxylate.</text>
</comment>
<gene>
    <name evidence="7" type="ORF">INT44_004407</name>
</gene>
<sequence>AEQEMPVATGSIMEKVISSLADPNNRIALRDKPTTSLILSLVVYKACSMKWLIDSAPSIFSYASYTHLTKPINFIIRHTVFNQFVGGESSEDCQKTMSKLKDQGIGVILALSVETDVDDVEERNASHQSIHMNQQADFFMDATKQCVLSAGTQPGNFIALKISALTSPLLLQKVTGVLSDLYESFGHHTSVSSHTLSQSQVCHVVAQHRGLVNVEENVPEIIHNNNEVDIVDFKQMMLLHRPAVMSLLSNILTEQDQKDWLRMLHRVDEICSLAKSCGVKVLIDAEQSYLQLAIDQAASVMEQKHNQLGSRPTVFNTLTHLFWIPDQMYTKTALPKLKLDLLAAERYKYGLGVKLVRGAYMVKERARAAELGYSDPIQNTINDTHESYHSAILLLSKALEVTQHKTGNPVTEETSPLSFVIASHNHESIMYACNVLQHHHISLDSGVVSFGQLYDFSRSVVGMHRLGMADNISYTLSQYCLPVYKYLPYGEVEQVIPYLIRRGQENAAMMERTKLECELIVDELRYRFLQNMTRKMKE</sequence>
<keyword evidence="5" id="KW-0274">FAD</keyword>